<dbReference type="PROSITE" id="PS00061">
    <property type="entry name" value="ADH_SHORT"/>
    <property type="match status" value="1"/>
</dbReference>
<accession>M7T4G3</accession>
<organism evidence="6 7">
    <name type="scientific">Eutypa lata (strain UCR-EL1)</name>
    <name type="common">Grapevine dieback disease fungus</name>
    <name type="synonym">Eutypa armeniacae</name>
    <dbReference type="NCBI Taxonomy" id="1287681"/>
    <lineage>
        <taxon>Eukaryota</taxon>
        <taxon>Fungi</taxon>
        <taxon>Dikarya</taxon>
        <taxon>Ascomycota</taxon>
        <taxon>Pezizomycotina</taxon>
        <taxon>Sordariomycetes</taxon>
        <taxon>Xylariomycetidae</taxon>
        <taxon>Xylariales</taxon>
        <taxon>Diatrypaceae</taxon>
        <taxon>Eutypa</taxon>
    </lineage>
</organism>
<keyword evidence="2" id="KW-0521">NADP</keyword>
<dbReference type="OMA" id="WIALDIS"/>
<dbReference type="STRING" id="1287681.M7T4G3"/>
<dbReference type="PRINTS" id="PR00081">
    <property type="entry name" value="GDHRDH"/>
</dbReference>
<dbReference type="InterPro" id="IPR036291">
    <property type="entry name" value="NAD(P)-bd_dom_sf"/>
</dbReference>
<dbReference type="OrthoDB" id="1933717at2759"/>
<dbReference type="Proteomes" id="UP000012174">
    <property type="component" value="Unassembled WGS sequence"/>
</dbReference>
<keyword evidence="3" id="KW-0560">Oxidoreductase</keyword>
<evidence type="ECO:0000256" key="4">
    <source>
        <dbReference type="RuleBase" id="RU000363"/>
    </source>
</evidence>
<dbReference type="InterPro" id="IPR051911">
    <property type="entry name" value="SDR_oxidoreductase"/>
</dbReference>
<dbReference type="HOGENOM" id="CLU_010194_2_9_1"/>
<dbReference type="PANTHER" id="PTHR43976">
    <property type="entry name" value="SHORT CHAIN DEHYDROGENASE"/>
    <property type="match status" value="1"/>
</dbReference>
<evidence type="ECO:0000256" key="3">
    <source>
        <dbReference type="ARBA" id="ARBA00023002"/>
    </source>
</evidence>
<dbReference type="AlphaFoldDB" id="M7T4G3"/>
<feature type="region of interest" description="Disordered" evidence="5">
    <location>
        <begin position="201"/>
        <end position="232"/>
    </location>
</feature>
<dbReference type="GO" id="GO:0016491">
    <property type="term" value="F:oxidoreductase activity"/>
    <property type="evidence" value="ECO:0007669"/>
    <property type="project" value="UniProtKB-KW"/>
</dbReference>
<dbReference type="PRINTS" id="PR00080">
    <property type="entry name" value="SDRFAMILY"/>
</dbReference>
<dbReference type="SUPFAM" id="SSF51735">
    <property type="entry name" value="NAD(P)-binding Rossmann-fold domains"/>
    <property type="match status" value="1"/>
</dbReference>
<feature type="compositionally biased region" description="Basic and acidic residues" evidence="5">
    <location>
        <begin position="219"/>
        <end position="232"/>
    </location>
</feature>
<dbReference type="EMBL" id="KB707027">
    <property type="protein sequence ID" value="EMR64686.1"/>
    <property type="molecule type" value="Genomic_DNA"/>
</dbReference>
<gene>
    <name evidence="6" type="ORF">UCREL1_8335</name>
</gene>
<proteinExistence type="inferred from homology"/>
<reference evidence="7" key="1">
    <citation type="journal article" date="2013" name="Genome Announc.">
        <title>Draft genome sequence of the grapevine dieback fungus Eutypa lata UCR-EL1.</title>
        <authorList>
            <person name="Blanco-Ulate B."/>
            <person name="Rolshausen P.E."/>
            <person name="Cantu D."/>
        </authorList>
    </citation>
    <scope>NUCLEOTIDE SEQUENCE [LARGE SCALE GENOMIC DNA]</scope>
    <source>
        <strain evidence="7">UCR-EL1</strain>
    </source>
</reference>
<sequence>MSSDKKPLTWLITGSSNGLGHALARYVLSTGDNVIATSRNPSKTPELVEEFESQQNGKWIAFDNNWSQDRIQDVIDSAETLFDGGIDVIINNGAYSLLGAVEDVSEEQAKAQFETNFWGPIRICNSILPHMRRRGHGTIANVSSLLGLTTWPAMGFYSATKWALESISQVLASEVAPFGIRVLIVEPGSFRTNFLSAGAMQSAGPSPPYQSPHPVGDSLQHENEIGGKQPGDPDKAARVIYDAIAGNDEQLKKVTRLPIGSDCWHNGLNHLDEVRSDFESCKHVALSTQINE</sequence>
<dbReference type="Gene3D" id="3.40.50.720">
    <property type="entry name" value="NAD(P)-binding Rossmann-like Domain"/>
    <property type="match status" value="1"/>
</dbReference>
<dbReference type="InterPro" id="IPR020904">
    <property type="entry name" value="Sc_DH/Rdtase_CS"/>
</dbReference>
<evidence type="ECO:0000256" key="1">
    <source>
        <dbReference type="ARBA" id="ARBA00006484"/>
    </source>
</evidence>
<evidence type="ECO:0000256" key="5">
    <source>
        <dbReference type="SAM" id="MobiDB-lite"/>
    </source>
</evidence>
<keyword evidence="7" id="KW-1185">Reference proteome</keyword>
<dbReference type="InterPro" id="IPR002347">
    <property type="entry name" value="SDR_fam"/>
</dbReference>
<comment type="similarity">
    <text evidence="1 4">Belongs to the short-chain dehydrogenases/reductases (SDR) family.</text>
</comment>
<dbReference type="CDD" id="cd05374">
    <property type="entry name" value="17beta-HSD-like_SDR_c"/>
    <property type="match status" value="1"/>
</dbReference>
<dbReference type="Pfam" id="PF00106">
    <property type="entry name" value="adh_short"/>
    <property type="match status" value="1"/>
</dbReference>
<dbReference type="KEGG" id="ela:UCREL1_8335"/>
<dbReference type="PANTHER" id="PTHR43976:SF16">
    <property type="entry name" value="SHORT-CHAIN DEHYDROGENASE_REDUCTASE FAMILY PROTEIN"/>
    <property type="match status" value="1"/>
</dbReference>
<dbReference type="eggNOG" id="KOG1205">
    <property type="taxonomic scope" value="Eukaryota"/>
</dbReference>
<protein>
    <submittedName>
        <fullName evidence="6">Putative short chain oxidoreductase protein</fullName>
    </submittedName>
</protein>
<name>M7T4G3_EUTLA</name>
<evidence type="ECO:0000313" key="7">
    <source>
        <dbReference type="Proteomes" id="UP000012174"/>
    </source>
</evidence>
<evidence type="ECO:0000313" key="6">
    <source>
        <dbReference type="EMBL" id="EMR64686.1"/>
    </source>
</evidence>
<evidence type="ECO:0000256" key="2">
    <source>
        <dbReference type="ARBA" id="ARBA00022857"/>
    </source>
</evidence>